<sequence length="269" mass="27138">MSTVSGEFDGEELDAQERRVRDLLRSAADVGPMPDDVVARLDEALRAARPATPVTSLTEHAERRHPSWRTRLPRVLAAAAGIAVVGGGAVLVGLQGTPGSDSASSGGAAGAGAVAAASASPESVPESAEVLLSGRDYADAAAVRDLGEDVLGQEAQDTSAPQGAADDATPGADTTSRKPTMLNAPQSTESPGAPLATTDESQRPAAERALACTKQLGVAPDSVLAVEIASWQSRPAAFVVHKTADAAEVVVVALDCTPGEPALSTVPVP</sequence>
<reference evidence="2 3" key="1">
    <citation type="submission" date="2024-07" db="EMBL/GenBank/DDBJ databases">
        <authorList>
            <person name="Thanompreechachai J."/>
            <person name="Duangmal K."/>
        </authorList>
    </citation>
    <scope>NUCLEOTIDE SEQUENCE [LARGE SCALE GENOMIC DNA]</scope>
    <source>
        <strain evidence="2 3">KCTC 19886</strain>
    </source>
</reference>
<protein>
    <submittedName>
        <fullName evidence="2">Uncharacterized protein</fullName>
    </submittedName>
</protein>
<name>A0ABV3PA68_9ACTN</name>
<accession>A0ABV3PA68</accession>
<keyword evidence="3" id="KW-1185">Reference proteome</keyword>
<gene>
    <name evidence="2" type="ORF">AB1207_17485</name>
</gene>
<evidence type="ECO:0000313" key="3">
    <source>
        <dbReference type="Proteomes" id="UP001555826"/>
    </source>
</evidence>
<evidence type="ECO:0000313" key="2">
    <source>
        <dbReference type="EMBL" id="MEW9266546.1"/>
    </source>
</evidence>
<feature type="region of interest" description="Disordered" evidence="1">
    <location>
        <begin position="152"/>
        <end position="207"/>
    </location>
</feature>
<dbReference type="RefSeq" id="WP_367639681.1">
    <property type="nucleotide sequence ID" value="NZ_JBFNQN010000012.1"/>
</dbReference>
<proteinExistence type="predicted"/>
<comment type="caution">
    <text evidence="2">The sequence shown here is derived from an EMBL/GenBank/DDBJ whole genome shotgun (WGS) entry which is preliminary data.</text>
</comment>
<feature type="compositionally biased region" description="Low complexity" evidence="1">
    <location>
        <begin position="160"/>
        <end position="174"/>
    </location>
</feature>
<dbReference type="Proteomes" id="UP001555826">
    <property type="component" value="Unassembled WGS sequence"/>
</dbReference>
<dbReference type="EMBL" id="JBFNQN010000012">
    <property type="protein sequence ID" value="MEW9266546.1"/>
    <property type="molecule type" value="Genomic_DNA"/>
</dbReference>
<evidence type="ECO:0000256" key="1">
    <source>
        <dbReference type="SAM" id="MobiDB-lite"/>
    </source>
</evidence>
<organism evidence="2 3">
    <name type="scientific">Kineococcus endophyticus</name>
    <dbReference type="NCBI Taxonomy" id="1181883"/>
    <lineage>
        <taxon>Bacteria</taxon>
        <taxon>Bacillati</taxon>
        <taxon>Actinomycetota</taxon>
        <taxon>Actinomycetes</taxon>
        <taxon>Kineosporiales</taxon>
        <taxon>Kineosporiaceae</taxon>
        <taxon>Kineococcus</taxon>
    </lineage>
</organism>